<gene>
    <name evidence="1" type="ORF">RHMOL_Rhmol13G0183500</name>
</gene>
<accession>A0ACC0L967</accession>
<organism evidence="1 2">
    <name type="scientific">Rhododendron molle</name>
    <name type="common">Chinese azalea</name>
    <name type="synonym">Azalea mollis</name>
    <dbReference type="NCBI Taxonomy" id="49168"/>
    <lineage>
        <taxon>Eukaryota</taxon>
        <taxon>Viridiplantae</taxon>
        <taxon>Streptophyta</taxon>
        <taxon>Embryophyta</taxon>
        <taxon>Tracheophyta</taxon>
        <taxon>Spermatophyta</taxon>
        <taxon>Magnoliopsida</taxon>
        <taxon>eudicotyledons</taxon>
        <taxon>Gunneridae</taxon>
        <taxon>Pentapetalae</taxon>
        <taxon>asterids</taxon>
        <taxon>Ericales</taxon>
        <taxon>Ericaceae</taxon>
        <taxon>Ericoideae</taxon>
        <taxon>Rhodoreae</taxon>
        <taxon>Rhododendron</taxon>
    </lineage>
</organism>
<sequence length="762" mass="85002">MFGPSIITIRQMGSPRSVGTPRSIRSLRSTAAVGEIDTKAPFQSVKAAVSLFGEGSSSPRAKPVVKKPKTAEERDLEKETQLHLAVKELEKFKEHLKTAETTKAQAQGELEKANRTLLELTSKLQTVSDSKQAAIAETEAAKNRAKQLEESAKCRKQHADTEREQYKASAAELVLVKQELTNLRQDFDMAMEMKISASQEEANAQDMTKVNRERVDELSREMATTREALQVMLSTLEAQEEKAKTTEKKEVCEHSHGIAKDKVEKKILLLEEEGSDSELSGNLEEKLEETTKSIAVLQDIQALRTIDLELEGSKNALKEVLQNESLLRSLVESMTLEMDEVKRDVTEMKEKEAQFEYAAKNLQAEINRSKMKLEALLAKESKQENASNDESLTVQQVLSEIEYARLDVEEMKKKTKELKQEAETAQNEAKEMEEKLQVALKEAEEAKAAAKLASDRIHNTASCTHDAVQATGSDSSAKIKLSAEDFESWTRRVEQYEKLAEMKVADAMAEVEESKASEREAVKRLTTNLKEIEDMKAATEDALKKAEMANAAKQAVEGELQKWRQQDQKKEFGEASKEMELTVLGSVDSLRLGILSVLRLCGFRQKIIDRASFYPQNRFVAVEEQSVMSVVVTGTGVDLCPDEGITWTKYRSICEIEEEENYGEFLDQIKNIDPLPSIKEESGSGDTSPFSLCLHDGGGDDVVYVAVGKTGSSMDALLWSLNNAVVNASTPVCLIHVYPEIRYIPTPRKPLSLSVFLSVYRV</sequence>
<keyword evidence="2" id="KW-1185">Reference proteome</keyword>
<evidence type="ECO:0000313" key="1">
    <source>
        <dbReference type="EMBL" id="KAI8524874.1"/>
    </source>
</evidence>
<dbReference type="Proteomes" id="UP001062846">
    <property type="component" value="Chromosome 13"/>
</dbReference>
<proteinExistence type="predicted"/>
<evidence type="ECO:0000313" key="2">
    <source>
        <dbReference type="Proteomes" id="UP001062846"/>
    </source>
</evidence>
<dbReference type="EMBL" id="CM046400">
    <property type="protein sequence ID" value="KAI8524874.1"/>
    <property type="molecule type" value="Genomic_DNA"/>
</dbReference>
<comment type="caution">
    <text evidence="1">The sequence shown here is derived from an EMBL/GenBank/DDBJ whole genome shotgun (WGS) entry which is preliminary data.</text>
</comment>
<reference evidence="1" key="1">
    <citation type="submission" date="2022-02" db="EMBL/GenBank/DDBJ databases">
        <title>Plant Genome Project.</title>
        <authorList>
            <person name="Zhang R.-G."/>
        </authorList>
    </citation>
    <scope>NUCLEOTIDE SEQUENCE</scope>
    <source>
        <strain evidence="1">AT1</strain>
    </source>
</reference>
<name>A0ACC0L967_RHOML</name>
<protein>
    <submittedName>
        <fullName evidence="1">Uncharacterized protein</fullName>
    </submittedName>
</protein>